<dbReference type="EMBL" id="GL436710">
    <property type="protein sequence ID" value="EFN71610.1"/>
    <property type="molecule type" value="Genomic_DNA"/>
</dbReference>
<reference evidence="2 3" key="1">
    <citation type="journal article" date="2010" name="Science">
        <title>Genomic comparison of the ants Camponotus floridanus and Harpegnathos saltator.</title>
        <authorList>
            <person name="Bonasio R."/>
            <person name="Zhang G."/>
            <person name="Ye C."/>
            <person name="Mutti N.S."/>
            <person name="Fang X."/>
            <person name="Qin N."/>
            <person name="Donahue G."/>
            <person name="Yang P."/>
            <person name="Li Q."/>
            <person name="Li C."/>
            <person name="Zhang P."/>
            <person name="Huang Z."/>
            <person name="Berger S.L."/>
            <person name="Reinberg D."/>
            <person name="Wang J."/>
            <person name="Liebig J."/>
        </authorList>
    </citation>
    <scope>NUCLEOTIDE SEQUENCE [LARGE SCALE GENOMIC DNA]</scope>
    <source>
        <strain evidence="3">C129</strain>
    </source>
</reference>
<protein>
    <submittedName>
        <fullName evidence="2">Uncharacterized protein</fullName>
    </submittedName>
</protein>
<feature type="compositionally biased region" description="Acidic residues" evidence="1">
    <location>
        <begin position="237"/>
        <end position="254"/>
    </location>
</feature>
<evidence type="ECO:0000313" key="3">
    <source>
        <dbReference type="Proteomes" id="UP000000311"/>
    </source>
</evidence>
<dbReference type="OMA" id="MCGCATS"/>
<dbReference type="Proteomes" id="UP000000311">
    <property type="component" value="Unassembled WGS sequence"/>
</dbReference>
<accession>E2A4K8</accession>
<proteinExistence type="predicted"/>
<feature type="region of interest" description="Disordered" evidence="1">
    <location>
        <begin position="232"/>
        <end position="256"/>
    </location>
</feature>
<evidence type="ECO:0000256" key="1">
    <source>
        <dbReference type="SAM" id="MobiDB-lite"/>
    </source>
</evidence>
<evidence type="ECO:0000313" key="2">
    <source>
        <dbReference type="EMBL" id="EFN71610.1"/>
    </source>
</evidence>
<keyword evidence="3" id="KW-1185">Reference proteome</keyword>
<feature type="compositionally biased region" description="Basic and acidic residues" evidence="1">
    <location>
        <begin position="184"/>
        <end position="193"/>
    </location>
</feature>
<feature type="region of interest" description="Disordered" evidence="1">
    <location>
        <begin position="200"/>
        <end position="219"/>
    </location>
</feature>
<feature type="region of interest" description="Disordered" evidence="1">
    <location>
        <begin position="353"/>
        <end position="404"/>
    </location>
</feature>
<feature type="region of interest" description="Disordered" evidence="1">
    <location>
        <begin position="168"/>
        <end position="193"/>
    </location>
</feature>
<sequence length="608" mass="67443">MAARRVLRAWRAFRGGTCVVGYSRWLSLGVRVSGRVRKRGGGSARFGRLRKSSPTSRVGASTWVGIGSRGAGWLGKGREGERVGKICQRRRKSVGGQRGFRVASGNGGDGGGSSGAVGWNYRSPAQHQEIVTVRGRRAGGWQGPLDSAVGYGELARVAGYPFREYDEGTTEEIAREPDCDERDADDRRDYRDCDDCQRKPEDRAAAEKPDEDGDDDDYDYCYEYDEDDARAEQDAAAADDDVDGPGDTDDDAEDGSCARPRCRCPRKFLVSRAIETLCCCAVRIFLLSGLFISVGGASGGCWCGGAPSTDPSCYRSLLPAGRPFAYPQCGGRPPADYRRAVRRLTGRSRAATTSTVVVVTRGGDDVRDGDGDEDEDGGADRDEDDDYDHSYYYDDDHHDDDDDDDVGDMCGCATSTRRGLGTAAGKSARRAKSSCSVHRTPGIRDKAKWERDIHQAQFLCFNTQLRPGLVATDRDIKIQERGRQDTGGREKDRFPAAAVRPRVIRFLIYGEHLMLLVRRERKRKEAISEITVTSEIWYNIMLRELNTELTALEAEDLDVVLYDTLLFQRAIPLLRYSDRIIVSITKRAPDSTTWTIFKVTRQYTRVRA</sequence>
<name>E2A4K8_CAMFO</name>
<feature type="region of interest" description="Disordered" evidence="1">
    <location>
        <begin position="97"/>
        <end position="117"/>
    </location>
</feature>
<gene>
    <name evidence="2" type="ORF">EAG_11599</name>
</gene>
<feature type="compositionally biased region" description="Gly residues" evidence="1">
    <location>
        <begin position="105"/>
        <end position="115"/>
    </location>
</feature>
<dbReference type="AlphaFoldDB" id="E2A4K8"/>
<dbReference type="InParanoid" id="E2A4K8"/>
<organism evidence="3">
    <name type="scientific">Camponotus floridanus</name>
    <name type="common">Florida carpenter ant</name>
    <dbReference type="NCBI Taxonomy" id="104421"/>
    <lineage>
        <taxon>Eukaryota</taxon>
        <taxon>Metazoa</taxon>
        <taxon>Ecdysozoa</taxon>
        <taxon>Arthropoda</taxon>
        <taxon>Hexapoda</taxon>
        <taxon>Insecta</taxon>
        <taxon>Pterygota</taxon>
        <taxon>Neoptera</taxon>
        <taxon>Endopterygota</taxon>
        <taxon>Hymenoptera</taxon>
        <taxon>Apocrita</taxon>
        <taxon>Aculeata</taxon>
        <taxon>Formicoidea</taxon>
        <taxon>Formicidae</taxon>
        <taxon>Formicinae</taxon>
        <taxon>Camponotus</taxon>
    </lineage>
</organism>
<feature type="compositionally biased region" description="Acidic residues" evidence="1">
    <location>
        <begin position="209"/>
        <end position="219"/>
    </location>
</feature>
<feature type="compositionally biased region" description="Acidic residues" evidence="1">
    <location>
        <begin position="370"/>
        <end position="387"/>
    </location>
</feature>